<evidence type="ECO:0000313" key="6">
    <source>
        <dbReference type="EMBL" id="MBK1815682.1"/>
    </source>
</evidence>
<dbReference type="RefSeq" id="WP_200350639.1">
    <property type="nucleotide sequence ID" value="NZ_BAABHZ010000008.1"/>
</dbReference>
<keyword evidence="4 5" id="KW-0472">Membrane</keyword>
<feature type="transmembrane region" description="Helical" evidence="5">
    <location>
        <begin position="106"/>
        <end position="122"/>
    </location>
</feature>
<keyword evidence="7" id="KW-1185">Reference proteome</keyword>
<evidence type="ECO:0000256" key="4">
    <source>
        <dbReference type="ARBA" id="ARBA00023136"/>
    </source>
</evidence>
<evidence type="ECO:0000256" key="1">
    <source>
        <dbReference type="ARBA" id="ARBA00004141"/>
    </source>
</evidence>
<dbReference type="SUPFAM" id="SSF144091">
    <property type="entry name" value="Rhomboid-like"/>
    <property type="match status" value="1"/>
</dbReference>
<comment type="subcellular location">
    <subcellularLocation>
        <location evidence="1">Membrane</location>
        <topology evidence="1">Multi-pass membrane protein</topology>
    </subcellularLocation>
</comment>
<accession>A0A934R2M3</accession>
<dbReference type="Proteomes" id="UP000600139">
    <property type="component" value="Unassembled WGS sequence"/>
</dbReference>
<feature type="transmembrane region" description="Helical" evidence="5">
    <location>
        <begin position="74"/>
        <end position="94"/>
    </location>
</feature>
<feature type="transmembrane region" description="Helical" evidence="5">
    <location>
        <begin position="159"/>
        <end position="175"/>
    </location>
</feature>
<dbReference type="InterPro" id="IPR035952">
    <property type="entry name" value="Rhomboid-like_sf"/>
</dbReference>
<comment type="caution">
    <text evidence="6">The sequence shown here is derived from an EMBL/GenBank/DDBJ whole genome shotgun (WGS) entry which is preliminary data.</text>
</comment>
<keyword evidence="3 5" id="KW-1133">Transmembrane helix</keyword>
<evidence type="ECO:0008006" key="8">
    <source>
        <dbReference type="Google" id="ProtNLM"/>
    </source>
</evidence>
<keyword evidence="2 5" id="KW-0812">Transmembrane</keyword>
<name>A0A934R2M3_9BACT</name>
<sequence length="261" mass="29851">MSFLDRMERRAPWLAFPGFLRYYALFHVLVFVIQLIRPEIVLMFEFDREKILSGEVWRLATMFFAGSQFMRGSLMMSLLFLYFGVMFVFMVSDGLENAWGSFKTSVFYYTGIVAILGINFVVDGFPGSGLMLYGSAFLAFATLFPRVEILMFLILPVQIRYLGMLTGGLILYSALKHPILLPFYLIGYANYLIWAAIPALRGTARVMEAGRRRKQFNAGKPPASEAFHTCAVCDRTDVTDPHMEFRIGRDGREYCKDHVPE</sequence>
<dbReference type="AlphaFoldDB" id="A0A934R2M3"/>
<feature type="transmembrane region" description="Helical" evidence="5">
    <location>
        <begin position="12"/>
        <end position="36"/>
    </location>
</feature>
<dbReference type="EMBL" id="JAENIK010000009">
    <property type="protein sequence ID" value="MBK1815682.1"/>
    <property type="molecule type" value="Genomic_DNA"/>
</dbReference>
<reference evidence="6" key="1">
    <citation type="submission" date="2021-01" db="EMBL/GenBank/DDBJ databases">
        <title>Modified the classification status of verrucomicrobia.</title>
        <authorList>
            <person name="Feng X."/>
        </authorList>
    </citation>
    <scope>NUCLEOTIDE SEQUENCE</scope>
    <source>
        <strain evidence="6">JCM 18052</strain>
    </source>
</reference>
<evidence type="ECO:0000256" key="2">
    <source>
        <dbReference type="ARBA" id="ARBA00022692"/>
    </source>
</evidence>
<feature type="transmembrane region" description="Helical" evidence="5">
    <location>
        <begin position="181"/>
        <end position="204"/>
    </location>
</feature>
<protein>
    <recommendedName>
        <fullName evidence="8">Rhomboid family intramembrane serine protease</fullName>
    </recommendedName>
</protein>
<organism evidence="6 7">
    <name type="scientific">Luteolibacter yonseiensis</name>
    <dbReference type="NCBI Taxonomy" id="1144680"/>
    <lineage>
        <taxon>Bacteria</taxon>
        <taxon>Pseudomonadati</taxon>
        <taxon>Verrucomicrobiota</taxon>
        <taxon>Verrucomicrobiia</taxon>
        <taxon>Verrucomicrobiales</taxon>
        <taxon>Verrucomicrobiaceae</taxon>
        <taxon>Luteolibacter</taxon>
    </lineage>
</organism>
<feature type="transmembrane region" description="Helical" evidence="5">
    <location>
        <begin position="128"/>
        <end position="147"/>
    </location>
</feature>
<proteinExistence type="predicted"/>
<evidence type="ECO:0000313" key="7">
    <source>
        <dbReference type="Proteomes" id="UP000600139"/>
    </source>
</evidence>
<evidence type="ECO:0000256" key="3">
    <source>
        <dbReference type="ARBA" id="ARBA00022989"/>
    </source>
</evidence>
<dbReference type="GO" id="GO:0016020">
    <property type="term" value="C:membrane"/>
    <property type="evidence" value="ECO:0007669"/>
    <property type="project" value="UniProtKB-SubCell"/>
</dbReference>
<dbReference type="Gene3D" id="1.20.1540.10">
    <property type="entry name" value="Rhomboid-like"/>
    <property type="match status" value="1"/>
</dbReference>
<evidence type="ECO:0000256" key="5">
    <source>
        <dbReference type="SAM" id="Phobius"/>
    </source>
</evidence>
<gene>
    <name evidence="6" type="ORF">JIN84_08645</name>
</gene>